<sequence length="436" mass="51439">MINKLKDEKVIKDPIHRYIHVQDTLIWSLIQTKEMQRLRRVKQLGMTNLTFPTAEHSRFTHSLGVYEIMRRILGIRENTNGWAITKDTEEYLVALSAALLHDVGHGPFSHTFEAVFDTDHEEYTKKIILDPHTEVNQILSQINADFPMKVAKVIDKSYENQVIVNLISSQIDADRMDYLLRDAYFTGVSYGTFDIERILRVMMPFGNTVVIEEKGMHAVEDHVMSRYQMYMQVYFHPVTRSAEVIVNQIFRRAKALYLKGYQFKHELFLLIPFFERTVSLADYLKLDDDVMRYHFLIWQEEEDSILRDLCSRYMNRKLFKYCDYDPDTDSVFYEKLRQLYQEVGYNPEYYIQIHSSSDLPYDLYRPGKNQRLPITIKQKDNTLMELSECSPIVKAISGKTKTDIKIFYPEDIETKATEKQMIAIKKLISAHKRSKL</sequence>
<dbReference type="InterPro" id="IPR006674">
    <property type="entry name" value="HD_domain"/>
</dbReference>
<dbReference type="Pfam" id="PF01966">
    <property type="entry name" value="HD"/>
    <property type="match status" value="1"/>
</dbReference>
<evidence type="ECO:0000313" key="2">
    <source>
        <dbReference type="EMBL" id="ATF26120.1"/>
    </source>
</evidence>
<dbReference type="Proteomes" id="UP000270190">
    <property type="component" value="Unassembled WGS sequence"/>
</dbReference>
<dbReference type="STRING" id="2756.BFR44_09745"/>
<gene>
    <name evidence="3" type="primary">ywfO</name>
    <name evidence="3" type="ORF">BTBSAS_70008</name>
    <name evidence="2" type="ORF">CNY62_06795</name>
</gene>
<dbReference type="SUPFAM" id="SSF109604">
    <property type="entry name" value="HD-domain/PDEase-like"/>
    <property type="match status" value="1"/>
</dbReference>
<dbReference type="CDD" id="cd00077">
    <property type="entry name" value="HDc"/>
    <property type="match status" value="1"/>
</dbReference>
<dbReference type="GeneID" id="66537213"/>
<proteinExistence type="predicted"/>
<evidence type="ECO:0000313" key="4">
    <source>
        <dbReference type="Proteomes" id="UP000243591"/>
    </source>
</evidence>
<reference evidence="3" key="3">
    <citation type="submission" date="2018-04" db="EMBL/GenBank/DDBJ databases">
        <authorList>
            <person name="Go L.Y."/>
            <person name="Mitchell J.A."/>
        </authorList>
    </citation>
    <scope>NUCLEOTIDE SEQUENCE</scope>
    <source>
        <strain evidence="3">BSAS1 3</strain>
    </source>
</reference>
<dbReference type="InterPro" id="IPR050135">
    <property type="entry name" value="dGTPase-like"/>
</dbReference>
<feature type="domain" description="HD/PDEase" evidence="1">
    <location>
        <begin position="54"/>
        <end position="188"/>
    </location>
</feature>
<dbReference type="Pfam" id="PF19276">
    <property type="entry name" value="HD_assoc_2"/>
    <property type="match status" value="1"/>
</dbReference>
<dbReference type="PANTHER" id="PTHR11373:SF4">
    <property type="entry name" value="DEOXYNUCLEOSIDE TRIPHOSPHATE TRIPHOSPHOHYDROLASE SAMHD1"/>
    <property type="match status" value="1"/>
</dbReference>
<dbReference type="InterPro" id="IPR003607">
    <property type="entry name" value="HD/PDEase_dom"/>
</dbReference>
<reference evidence="2 4" key="1">
    <citation type="submission" date="2017-09" db="EMBL/GenBank/DDBJ databases">
        <title>Complete Genome Sequences of Two Strains of the Meat Spoilage Bacterium Brochothrix thermosphacta Isolated from Ground Chicken.</title>
        <authorList>
            <person name="Paoli G.C."/>
            <person name="Wijey C."/>
            <person name="Chen C.-Y."/>
            <person name="Nguyen L."/>
            <person name="Yan X."/>
            <person name="Irwin P.L."/>
        </authorList>
    </citation>
    <scope>NUCLEOTIDE SEQUENCE [LARGE SCALE GENOMIC DNA]</scope>
    <source>
        <strain evidence="2 4">BI</strain>
    </source>
</reference>
<dbReference type="OrthoDB" id="9803619at2"/>
<dbReference type="PANTHER" id="PTHR11373">
    <property type="entry name" value="DEOXYNUCLEOSIDE TRIPHOSPHATE TRIPHOSPHOHYDROLASE"/>
    <property type="match status" value="1"/>
</dbReference>
<accession>A0A1D2L269</accession>
<reference evidence="5" key="2">
    <citation type="submission" date="2018-04" db="EMBL/GenBank/DDBJ databases">
        <authorList>
            <person name="Illikoud N."/>
        </authorList>
    </citation>
    <scope>NUCLEOTIDE SEQUENCE [LARGE SCALE GENOMIC DNA]</scope>
</reference>
<protein>
    <submittedName>
        <fullName evidence="2">HD domain-containing protein</fullName>
    </submittedName>
    <submittedName>
        <fullName evidence="3">Putative metal-dependent nucleotide (Pyro)phosphohydrolase</fullName>
    </submittedName>
</protein>
<dbReference type="Gene3D" id="1.10.3210.10">
    <property type="entry name" value="Hypothetical protein af1432"/>
    <property type="match status" value="1"/>
</dbReference>
<dbReference type="EMBL" id="OUNC01000067">
    <property type="protein sequence ID" value="SPP30157.1"/>
    <property type="molecule type" value="Genomic_DNA"/>
</dbReference>
<name>A0A1D2L269_BROTH</name>
<dbReference type="GO" id="GO:0006203">
    <property type="term" value="P:dGTP catabolic process"/>
    <property type="evidence" value="ECO:0007669"/>
    <property type="project" value="TreeGrafter"/>
</dbReference>
<dbReference type="RefSeq" id="WP_029090897.1">
    <property type="nucleotide sequence ID" value="NZ_CBCPHX010000006.1"/>
</dbReference>
<dbReference type="InterPro" id="IPR045509">
    <property type="entry name" value="HD_assoc_2"/>
</dbReference>
<dbReference type="KEGG" id="bths:CNY62_06795"/>
<evidence type="ECO:0000259" key="1">
    <source>
        <dbReference type="SMART" id="SM00471"/>
    </source>
</evidence>
<dbReference type="FunFam" id="1.10.3210.10:FF:000014">
    <property type="entry name" value="HD domain-containing protein"/>
    <property type="match status" value="1"/>
</dbReference>
<evidence type="ECO:0000313" key="3">
    <source>
        <dbReference type="EMBL" id="SPP30157.1"/>
    </source>
</evidence>
<evidence type="ECO:0000313" key="5">
    <source>
        <dbReference type="Proteomes" id="UP000270190"/>
    </source>
</evidence>
<dbReference type="AlphaFoldDB" id="A0A1D2L269"/>
<dbReference type="GO" id="GO:0008832">
    <property type="term" value="F:dGTPase activity"/>
    <property type="evidence" value="ECO:0007669"/>
    <property type="project" value="TreeGrafter"/>
</dbReference>
<organism evidence="2 4">
    <name type="scientific">Brochothrix thermosphacta</name>
    <name type="common">Microbacterium thermosphactum</name>
    <dbReference type="NCBI Taxonomy" id="2756"/>
    <lineage>
        <taxon>Bacteria</taxon>
        <taxon>Bacillati</taxon>
        <taxon>Bacillota</taxon>
        <taxon>Bacilli</taxon>
        <taxon>Bacillales</taxon>
        <taxon>Listeriaceae</taxon>
        <taxon>Brochothrix</taxon>
    </lineage>
</organism>
<keyword evidence="4" id="KW-1185">Reference proteome</keyword>
<dbReference type="EMBL" id="CP023483">
    <property type="protein sequence ID" value="ATF26120.1"/>
    <property type="molecule type" value="Genomic_DNA"/>
</dbReference>
<dbReference type="Proteomes" id="UP000243591">
    <property type="component" value="Chromosome"/>
</dbReference>
<keyword evidence="3" id="KW-0378">Hydrolase</keyword>
<dbReference type="SMART" id="SM00471">
    <property type="entry name" value="HDc"/>
    <property type="match status" value="1"/>
</dbReference>